<name>A0A0B6YGV4_9EUPU</name>
<feature type="non-terminal residue" evidence="1">
    <location>
        <position position="1"/>
    </location>
</feature>
<accession>A0A0B6YGV4</accession>
<dbReference type="EMBL" id="HACG01007905">
    <property type="protein sequence ID" value="CEK54770.1"/>
    <property type="molecule type" value="Transcribed_RNA"/>
</dbReference>
<protein>
    <submittedName>
        <fullName evidence="1">Uncharacterized protein</fullName>
    </submittedName>
</protein>
<dbReference type="Gene3D" id="3.40.50.1010">
    <property type="entry name" value="5'-nuclease"/>
    <property type="match status" value="1"/>
</dbReference>
<proteinExistence type="predicted"/>
<reference evidence="1" key="1">
    <citation type="submission" date="2014-12" db="EMBL/GenBank/DDBJ databases">
        <title>Insight into the proteome of Arion vulgaris.</title>
        <authorList>
            <person name="Aradska J."/>
            <person name="Bulat T."/>
            <person name="Smidak R."/>
            <person name="Sarate P."/>
            <person name="Gangsoo J."/>
            <person name="Sialana F."/>
            <person name="Bilban M."/>
            <person name="Lubec G."/>
        </authorList>
    </citation>
    <scope>NUCLEOTIDE SEQUENCE</scope>
    <source>
        <tissue evidence="1">Skin</tissue>
    </source>
</reference>
<sequence length="68" mass="7678">FIVKASKTMLANKVFIKKTRLGGVLKIVREHYLRDDISCGSEACTKCSEYMDNQSLEEQPISDSKLIP</sequence>
<dbReference type="AlphaFoldDB" id="A0A0B6YGV4"/>
<gene>
    <name evidence="1" type="primary">ORF23609</name>
</gene>
<organism evidence="1">
    <name type="scientific">Arion vulgaris</name>
    <dbReference type="NCBI Taxonomy" id="1028688"/>
    <lineage>
        <taxon>Eukaryota</taxon>
        <taxon>Metazoa</taxon>
        <taxon>Spiralia</taxon>
        <taxon>Lophotrochozoa</taxon>
        <taxon>Mollusca</taxon>
        <taxon>Gastropoda</taxon>
        <taxon>Heterobranchia</taxon>
        <taxon>Euthyneura</taxon>
        <taxon>Panpulmonata</taxon>
        <taxon>Eupulmonata</taxon>
        <taxon>Stylommatophora</taxon>
        <taxon>Helicina</taxon>
        <taxon>Arionoidea</taxon>
        <taxon>Arionidae</taxon>
        <taxon>Arion</taxon>
    </lineage>
</organism>
<feature type="non-terminal residue" evidence="1">
    <location>
        <position position="68"/>
    </location>
</feature>
<evidence type="ECO:0000313" key="1">
    <source>
        <dbReference type="EMBL" id="CEK54770.1"/>
    </source>
</evidence>